<dbReference type="InterPro" id="IPR046342">
    <property type="entry name" value="CBS_dom_sf"/>
</dbReference>
<dbReference type="InterPro" id="IPR007065">
    <property type="entry name" value="HPP"/>
</dbReference>
<dbReference type="Gene3D" id="3.10.580.10">
    <property type="entry name" value="CBS-domain"/>
    <property type="match status" value="1"/>
</dbReference>
<evidence type="ECO:0000313" key="6">
    <source>
        <dbReference type="Proteomes" id="UP000502415"/>
    </source>
</evidence>
<accession>A0A7Z2ZS51</accession>
<dbReference type="AlphaFoldDB" id="A0A7Z2ZS51"/>
<feature type="transmembrane region" description="Helical" evidence="3">
    <location>
        <begin position="53"/>
        <end position="74"/>
    </location>
</feature>
<dbReference type="PANTHER" id="PTHR33741:SF5">
    <property type="entry name" value="TRANSMEMBRANE PROTEIN DDB_G0269096-RELATED"/>
    <property type="match status" value="1"/>
</dbReference>
<protein>
    <submittedName>
        <fullName evidence="5">HPP family protein</fullName>
    </submittedName>
</protein>
<sequence length="434" mass="46168">MLDKRLEWLRAFVPQPTTASRAERVRAVAGAMVGLLVTYLLSDMVTGSMGVPLSLVAPMGASAVLLFCVPASPLAQPWSVIGGNTISALIGVACMKAIGVPMLAAPLAGALAILAMFLLRCLHPPSGAVALTAVLGGPAVAAAGFKFALLPVCLNSSLIVLVALVFNNLTGRRYPHTQQSALRNAHATQDPAPSARLGFTSDDLDAVLARYGQVLDVSRDDLEAILLETEMRAWQRRFGVVTCAAIMSTDAVTVRAETPLPEAWRLLRRHDLHALPVLDDERRVAGMIGQNDLLRHVGLDDYQTLRSRLRALLGHLLGVRVDRPALVAELMRTAVTTARVDEPIAALVPAMSNGGLHHVPVVDQDGVFVGIVSQSDLLAALYESGLSEGSEPGVDCMGSDPGVQRRHDQYPAGDGSRWRNIGVRAQPIEPDSDP</sequence>
<keyword evidence="3" id="KW-0472">Membrane</keyword>
<evidence type="ECO:0000259" key="4">
    <source>
        <dbReference type="PROSITE" id="PS51371"/>
    </source>
</evidence>
<reference evidence="5 6" key="1">
    <citation type="submission" date="2020-04" db="EMBL/GenBank/DDBJ databases">
        <title>Genome sequencing of novel species.</title>
        <authorList>
            <person name="Heo J."/>
            <person name="Kim S.-J."/>
            <person name="Kim J.-S."/>
            <person name="Hong S.-B."/>
            <person name="Kwon S.-W."/>
        </authorList>
    </citation>
    <scope>NUCLEOTIDE SEQUENCE [LARGE SCALE GENOMIC DNA]</scope>
    <source>
        <strain evidence="5 6">GN2-R2</strain>
    </source>
</reference>
<feature type="transmembrane region" description="Helical" evidence="3">
    <location>
        <begin position="86"/>
        <end position="119"/>
    </location>
</feature>
<name>A0A7Z2ZS51_9BURK</name>
<dbReference type="RefSeq" id="WP_169433606.1">
    <property type="nucleotide sequence ID" value="NZ_CP051685.1"/>
</dbReference>
<dbReference type="SUPFAM" id="SSF54631">
    <property type="entry name" value="CBS-domain pair"/>
    <property type="match status" value="1"/>
</dbReference>
<proteinExistence type="predicted"/>
<dbReference type="KEGG" id="mfy:HH212_00510"/>
<feature type="domain" description="CBS" evidence="4">
    <location>
        <begin position="247"/>
        <end position="305"/>
    </location>
</feature>
<dbReference type="Pfam" id="PF04982">
    <property type="entry name" value="TM_HPP"/>
    <property type="match status" value="1"/>
</dbReference>
<feature type="transmembrane region" description="Helical" evidence="3">
    <location>
        <begin position="25"/>
        <end position="41"/>
    </location>
</feature>
<keyword evidence="3" id="KW-0812">Transmembrane</keyword>
<dbReference type="Pfam" id="PF00571">
    <property type="entry name" value="CBS"/>
    <property type="match status" value="2"/>
</dbReference>
<evidence type="ECO:0000256" key="2">
    <source>
        <dbReference type="SAM" id="MobiDB-lite"/>
    </source>
</evidence>
<evidence type="ECO:0000256" key="3">
    <source>
        <dbReference type="SAM" id="Phobius"/>
    </source>
</evidence>
<dbReference type="SMART" id="SM00116">
    <property type="entry name" value="CBS"/>
    <property type="match status" value="2"/>
</dbReference>
<keyword evidence="1" id="KW-0129">CBS domain</keyword>
<dbReference type="PANTHER" id="PTHR33741">
    <property type="entry name" value="TRANSMEMBRANE PROTEIN DDB_G0269096-RELATED"/>
    <property type="match status" value="1"/>
</dbReference>
<dbReference type="InterPro" id="IPR000644">
    <property type="entry name" value="CBS_dom"/>
</dbReference>
<dbReference type="PROSITE" id="PS51371">
    <property type="entry name" value="CBS"/>
    <property type="match status" value="2"/>
</dbReference>
<feature type="region of interest" description="Disordered" evidence="2">
    <location>
        <begin position="387"/>
        <end position="434"/>
    </location>
</feature>
<dbReference type="CDD" id="cd04600">
    <property type="entry name" value="CBS_pair_HPP_assoc"/>
    <property type="match status" value="1"/>
</dbReference>
<dbReference type="InterPro" id="IPR058581">
    <property type="entry name" value="TM_HPP"/>
</dbReference>
<keyword evidence="6" id="KW-1185">Reference proteome</keyword>
<gene>
    <name evidence="5" type="ORF">HH212_00510</name>
</gene>
<feature type="domain" description="CBS" evidence="4">
    <location>
        <begin position="331"/>
        <end position="388"/>
    </location>
</feature>
<feature type="transmembrane region" description="Helical" evidence="3">
    <location>
        <begin position="139"/>
        <end position="166"/>
    </location>
</feature>
<dbReference type="Proteomes" id="UP000502415">
    <property type="component" value="Chromosome"/>
</dbReference>
<keyword evidence="3" id="KW-1133">Transmembrane helix</keyword>
<dbReference type="EMBL" id="CP051685">
    <property type="protein sequence ID" value="QJD98706.1"/>
    <property type="molecule type" value="Genomic_DNA"/>
</dbReference>
<evidence type="ECO:0000256" key="1">
    <source>
        <dbReference type="PROSITE-ProRule" id="PRU00703"/>
    </source>
</evidence>
<organism evidence="5 6">
    <name type="scientific">Massilia forsythiae</name>
    <dbReference type="NCBI Taxonomy" id="2728020"/>
    <lineage>
        <taxon>Bacteria</taxon>
        <taxon>Pseudomonadati</taxon>
        <taxon>Pseudomonadota</taxon>
        <taxon>Betaproteobacteria</taxon>
        <taxon>Burkholderiales</taxon>
        <taxon>Oxalobacteraceae</taxon>
        <taxon>Telluria group</taxon>
        <taxon>Massilia</taxon>
    </lineage>
</organism>
<evidence type="ECO:0000313" key="5">
    <source>
        <dbReference type="EMBL" id="QJD98706.1"/>
    </source>
</evidence>